<dbReference type="Proteomes" id="UP001151071">
    <property type="component" value="Unassembled WGS sequence"/>
</dbReference>
<sequence length="53" mass="6097">MKPSQRSTSPDVLGYLLQEYRVSWAALSSPLRTLTHSPTLEFRHAPLTDVWQK</sequence>
<reference evidence="1" key="1">
    <citation type="submission" date="2022-12" db="EMBL/GenBank/DDBJ databases">
        <title>Draft genome sequence of the thermophilic strain Brevibacillus thermoruber HT42, isolated from Los Humeros, Puebla, Mexico, with biotechnological potential.</title>
        <authorList>
            <person name="Lara Sanchez J."/>
            <person name="Solis Palacios R."/>
            <person name="Bustos Baena A.S."/>
            <person name="Ruz Baez A.E."/>
            <person name="Espinosa Luna G."/>
            <person name="Oliart Ros R.M."/>
        </authorList>
    </citation>
    <scope>NUCLEOTIDE SEQUENCE</scope>
    <source>
        <strain evidence="1">HT42</strain>
    </source>
</reference>
<name>A0A9X3Z1Q8_9BACL</name>
<protein>
    <submittedName>
        <fullName evidence="1">Uncharacterized protein</fullName>
    </submittedName>
</protein>
<dbReference type="AlphaFoldDB" id="A0A9X3Z1Q8"/>
<gene>
    <name evidence="1" type="ORF">O3V59_00445</name>
</gene>
<proteinExistence type="predicted"/>
<evidence type="ECO:0000313" key="2">
    <source>
        <dbReference type="Proteomes" id="UP001151071"/>
    </source>
</evidence>
<evidence type="ECO:0000313" key="1">
    <source>
        <dbReference type="EMBL" id="MDA5106819.1"/>
    </source>
</evidence>
<organism evidence="1 2">
    <name type="scientific">Brevibacillus thermoruber</name>
    <dbReference type="NCBI Taxonomy" id="33942"/>
    <lineage>
        <taxon>Bacteria</taxon>
        <taxon>Bacillati</taxon>
        <taxon>Bacillota</taxon>
        <taxon>Bacilli</taxon>
        <taxon>Bacillales</taxon>
        <taxon>Paenibacillaceae</taxon>
        <taxon>Brevibacillus</taxon>
    </lineage>
</organism>
<accession>A0A9X3Z1Q8</accession>
<comment type="caution">
    <text evidence="1">The sequence shown here is derived from an EMBL/GenBank/DDBJ whole genome shotgun (WGS) entry which is preliminary data.</text>
</comment>
<dbReference type="EMBL" id="JAPYYP010000001">
    <property type="protein sequence ID" value="MDA5106819.1"/>
    <property type="molecule type" value="Genomic_DNA"/>
</dbReference>
<keyword evidence="2" id="KW-1185">Reference proteome</keyword>
<dbReference type="RefSeq" id="WP_156110418.1">
    <property type="nucleotide sequence ID" value="NZ_JAPYYP010000001.1"/>
</dbReference>